<feature type="signal peptide" evidence="2">
    <location>
        <begin position="1"/>
        <end position="23"/>
    </location>
</feature>
<dbReference type="PANTHER" id="PTHR24104">
    <property type="entry name" value="E3 UBIQUITIN-PROTEIN LIGASE NHLRC1-RELATED"/>
    <property type="match status" value="1"/>
</dbReference>
<organism evidence="4 6">
    <name type="scientific">Adineta steineri</name>
    <dbReference type="NCBI Taxonomy" id="433720"/>
    <lineage>
        <taxon>Eukaryota</taxon>
        <taxon>Metazoa</taxon>
        <taxon>Spiralia</taxon>
        <taxon>Gnathifera</taxon>
        <taxon>Rotifera</taxon>
        <taxon>Eurotatoria</taxon>
        <taxon>Bdelloidea</taxon>
        <taxon>Adinetida</taxon>
        <taxon>Adinetidae</taxon>
        <taxon>Adineta</taxon>
    </lineage>
</organism>
<sequence length="412" mass="46117">MNTFNIHYYIVFIILSITVQIQSQICEKTAQYGQCSTNNACGCFHILGADDGAGICGFLWPICSRLVPCNSSDNSCLQSNTICVQHPQCDDRPLCYPVTMMKENICPPMIININSKWKQNAITIAGGNGQGSELNQLNQPYGMYVDNDDQCIYIADGGNHRIVRWEFDAANGQIVAGGNGMGSAINQLNYPMDAILDREKKHLIICDYGNMRVVRWSRQNSQDQQILIPFIGCWGLAMDNNGDLYISDMERHQVRRWQEGDREGTIVAGGNGQGNQFNQLSNPTYIFVDEYYSIYVADTRNNRVMKWMKNAAEGIRIAPTQVPEENPGSMVGPTGVIVDHMGNIYVSNMGSHQITRWSPDEMEGAPVVGKKEDGSGSTQLSYSYDLSFDRYGNLYVVDTENNRIQKFIINLD</sequence>
<dbReference type="EMBL" id="CAJNOM010000006">
    <property type="protein sequence ID" value="CAF0757636.1"/>
    <property type="molecule type" value="Genomic_DNA"/>
</dbReference>
<evidence type="ECO:0000313" key="3">
    <source>
        <dbReference type="EMBL" id="CAF0757636.1"/>
    </source>
</evidence>
<accession>A0A813S0D7</accession>
<comment type="caution">
    <text evidence="4">The sequence shown here is derived from an EMBL/GenBank/DDBJ whole genome shotgun (WGS) entry which is preliminary data.</text>
</comment>
<dbReference type="OrthoDB" id="10079845at2759"/>
<evidence type="ECO:0008006" key="7">
    <source>
        <dbReference type="Google" id="ProtNLM"/>
    </source>
</evidence>
<name>A0A813S0D7_9BILA</name>
<dbReference type="SUPFAM" id="SSF101898">
    <property type="entry name" value="NHL repeat"/>
    <property type="match status" value="1"/>
</dbReference>
<proteinExistence type="predicted"/>
<keyword evidence="2" id="KW-0732">Signal</keyword>
<gene>
    <name evidence="4" type="ORF">BJG266_LOCUS4771</name>
    <name evidence="3" type="ORF">QVE165_LOCUS1865</name>
</gene>
<dbReference type="Proteomes" id="UP000663832">
    <property type="component" value="Unassembled WGS sequence"/>
</dbReference>
<feature type="chain" id="PRO_5036222861" description="NHL repeat containing protein" evidence="2">
    <location>
        <begin position="24"/>
        <end position="412"/>
    </location>
</feature>
<protein>
    <recommendedName>
        <fullName evidence="7">NHL repeat containing protein</fullName>
    </recommendedName>
</protein>
<keyword evidence="1" id="KW-0677">Repeat</keyword>
<dbReference type="AlphaFoldDB" id="A0A813S0D7"/>
<dbReference type="InterPro" id="IPR050952">
    <property type="entry name" value="TRIM-NHL_E3_ligases"/>
</dbReference>
<evidence type="ECO:0000313" key="6">
    <source>
        <dbReference type="Proteomes" id="UP000663877"/>
    </source>
</evidence>
<dbReference type="InterPro" id="IPR011042">
    <property type="entry name" value="6-blade_b-propeller_TolB-like"/>
</dbReference>
<dbReference type="InterPro" id="IPR001258">
    <property type="entry name" value="NHL_repeat"/>
</dbReference>
<dbReference type="CDD" id="cd05819">
    <property type="entry name" value="NHL"/>
    <property type="match status" value="1"/>
</dbReference>
<keyword evidence="5" id="KW-1185">Reference proteome</keyword>
<reference evidence="4" key="1">
    <citation type="submission" date="2021-02" db="EMBL/GenBank/DDBJ databases">
        <authorList>
            <person name="Nowell W R."/>
        </authorList>
    </citation>
    <scope>NUCLEOTIDE SEQUENCE</scope>
</reference>
<evidence type="ECO:0000256" key="2">
    <source>
        <dbReference type="SAM" id="SignalP"/>
    </source>
</evidence>
<dbReference type="Proteomes" id="UP000663877">
    <property type="component" value="Unassembled WGS sequence"/>
</dbReference>
<dbReference type="Pfam" id="PF01436">
    <property type="entry name" value="NHL"/>
    <property type="match status" value="1"/>
</dbReference>
<evidence type="ECO:0000313" key="5">
    <source>
        <dbReference type="Proteomes" id="UP000663832"/>
    </source>
</evidence>
<dbReference type="EMBL" id="CAJNOI010000012">
    <property type="protein sequence ID" value="CAF0792913.1"/>
    <property type="molecule type" value="Genomic_DNA"/>
</dbReference>
<dbReference type="Gene3D" id="2.120.10.30">
    <property type="entry name" value="TolB, C-terminal domain"/>
    <property type="match status" value="3"/>
</dbReference>
<evidence type="ECO:0000313" key="4">
    <source>
        <dbReference type="EMBL" id="CAF0792913.1"/>
    </source>
</evidence>
<evidence type="ECO:0000256" key="1">
    <source>
        <dbReference type="ARBA" id="ARBA00022737"/>
    </source>
</evidence>